<dbReference type="Proteomes" id="UP000004095">
    <property type="component" value="Unassembled WGS sequence"/>
</dbReference>
<evidence type="ECO:0000313" key="2">
    <source>
        <dbReference type="Proteomes" id="UP000004095"/>
    </source>
</evidence>
<protein>
    <submittedName>
        <fullName evidence="1">Uncharacterized protein</fullName>
    </submittedName>
</protein>
<accession>A1ZNL3</accession>
<dbReference type="AlphaFoldDB" id="A1ZNL3"/>
<sequence length="40" mass="4955">MLGLFTLLYLTLKQLPIQYTFTYHHHFFSKKQVKQLFHRS</sequence>
<proteinExistence type="predicted"/>
<gene>
    <name evidence="1" type="ORF">M23134_02234</name>
</gene>
<name>A1ZNL3_MICM2</name>
<keyword evidence="2" id="KW-1185">Reference proteome</keyword>
<comment type="caution">
    <text evidence="1">The sequence shown here is derived from an EMBL/GenBank/DDBJ whole genome shotgun (WGS) entry which is preliminary data.</text>
</comment>
<dbReference type="EMBL" id="AAWS01000018">
    <property type="protein sequence ID" value="EAY28124.1"/>
    <property type="molecule type" value="Genomic_DNA"/>
</dbReference>
<reference evidence="1 2" key="1">
    <citation type="submission" date="2007-01" db="EMBL/GenBank/DDBJ databases">
        <authorList>
            <person name="Haygood M."/>
            <person name="Podell S."/>
            <person name="Anderson C."/>
            <person name="Hopkinson B."/>
            <person name="Roe K."/>
            <person name="Barbeau K."/>
            <person name="Gaasterland T."/>
            <person name="Ferriera S."/>
            <person name="Johnson J."/>
            <person name="Kravitz S."/>
            <person name="Beeson K."/>
            <person name="Sutton G."/>
            <person name="Rogers Y.-H."/>
            <person name="Friedman R."/>
            <person name="Frazier M."/>
            <person name="Venter J.C."/>
        </authorList>
    </citation>
    <scope>NUCLEOTIDE SEQUENCE [LARGE SCALE GENOMIC DNA]</scope>
    <source>
        <strain evidence="1 2">ATCC 23134</strain>
    </source>
</reference>
<evidence type="ECO:0000313" key="1">
    <source>
        <dbReference type="EMBL" id="EAY28124.1"/>
    </source>
</evidence>
<organism evidence="1 2">
    <name type="scientific">Microscilla marina ATCC 23134</name>
    <dbReference type="NCBI Taxonomy" id="313606"/>
    <lineage>
        <taxon>Bacteria</taxon>
        <taxon>Pseudomonadati</taxon>
        <taxon>Bacteroidota</taxon>
        <taxon>Cytophagia</taxon>
        <taxon>Cytophagales</taxon>
        <taxon>Microscillaceae</taxon>
        <taxon>Microscilla</taxon>
    </lineage>
</organism>